<organism evidence="2 3">
    <name type="scientific">Chitinophaga ginsengisegetis</name>
    <dbReference type="NCBI Taxonomy" id="393003"/>
    <lineage>
        <taxon>Bacteria</taxon>
        <taxon>Pseudomonadati</taxon>
        <taxon>Bacteroidota</taxon>
        <taxon>Chitinophagia</taxon>
        <taxon>Chitinophagales</taxon>
        <taxon>Chitinophagaceae</taxon>
        <taxon>Chitinophaga</taxon>
    </lineage>
</organism>
<reference evidence="2 3" key="1">
    <citation type="submission" date="2017-02" db="EMBL/GenBank/DDBJ databases">
        <authorList>
            <person name="Peterson S.W."/>
        </authorList>
    </citation>
    <scope>NUCLEOTIDE SEQUENCE [LARGE SCALE GENOMIC DNA]</scope>
    <source>
        <strain evidence="2 3">DSM 18108</strain>
    </source>
</reference>
<feature type="signal peptide" evidence="1">
    <location>
        <begin position="1"/>
        <end position="22"/>
    </location>
</feature>
<proteinExistence type="predicted"/>
<name>A0A1T5N524_9BACT</name>
<dbReference type="RefSeq" id="WP_079467774.1">
    <property type="nucleotide sequence ID" value="NZ_FUZZ01000001.1"/>
</dbReference>
<evidence type="ECO:0008006" key="4">
    <source>
        <dbReference type="Google" id="ProtNLM"/>
    </source>
</evidence>
<dbReference type="AlphaFoldDB" id="A0A1T5N524"/>
<accession>A0A1T5N524</accession>
<keyword evidence="3" id="KW-1185">Reference proteome</keyword>
<evidence type="ECO:0000313" key="2">
    <source>
        <dbReference type="EMBL" id="SKC95582.1"/>
    </source>
</evidence>
<dbReference type="Proteomes" id="UP000190166">
    <property type="component" value="Unassembled WGS sequence"/>
</dbReference>
<feature type="chain" id="PRO_5013182682" description="YD repeat-containing protein" evidence="1">
    <location>
        <begin position="23"/>
        <end position="273"/>
    </location>
</feature>
<evidence type="ECO:0000313" key="3">
    <source>
        <dbReference type="Proteomes" id="UP000190166"/>
    </source>
</evidence>
<keyword evidence="1" id="KW-0732">Signal</keyword>
<protein>
    <recommendedName>
        <fullName evidence="4">YD repeat-containing protein</fullName>
    </recommendedName>
</protein>
<evidence type="ECO:0000256" key="1">
    <source>
        <dbReference type="SAM" id="SignalP"/>
    </source>
</evidence>
<dbReference type="EMBL" id="FUZZ01000001">
    <property type="protein sequence ID" value="SKC95582.1"/>
    <property type="molecule type" value="Genomic_DNA"/>
</dbReference>
<sequence>MKKKSIFKGGSYVLLLAIPALLFSFRPDSGKTTGTFLRKISSGAGETKFEYNADRTLKKMLQFRKTENASYTDVILPVYENGRLARTLFADDENATTGDIFTSYGYNANGKQIDMVKYYRNGDVFTYDSLAYNAAGNLETRYHFGKHPSSGKWENTGYEQFTWDQNGNVERVDNYGKQPGYSKFVCTSSLHYTYDKAQNPQHEQPSLAFVLEANAVNLSAHNVLSETISSANSSGSITNTYSYAYNAAKYPVRGTFNSGMDNSIVKLEWVSLP</sequence>
<gene>
    <name evidence="2" type="ORF">SAMN05660461_0437</name>
</gene>